<feature type="region of interest" description="Disordered" evidence="1">
    <location>
        <begin position="2374"/>
        <end position="2400"/>
    </location>
</feature>
<organism evidence="2 3">
    <name type="scientific">Phyllostomus discolor</name>
    <name type="common">pale spear-nosed bat</name>
    <dbReference type="NCBI Taxonomy" id="89673"/>
    <lineage>
        <taxon>Eukaryota</taxon>
        <taxon>Metazoa</taxon>
        <taxon>Chordata</taxon>
        <taxon>Craniata</taxon>
        <taxon>Vertebrata</taxon>
        <taxon>Euteleostomi</taxon>
        <taxon>Mammalia</taxon>
        <taxon>Eutheria</taxon>
        <taxon>Laurasiatheria</taxon>
        <taxon>Chiroptera</taxon>
        <taxon>Yangochiroptera</taxon>
        <taxon>Phyllostomidae</taxon>
        <taxon>Phyllostominae</taxon>
        <taxon>Phyllostomus</taxon>
    </lineage>
</organism>
<feature type="compositionally biased region" description="Low complexity" evidence="1">
    <location>
        <begin position="2282"/>
        <end position="2291"/>
    </location>
</feature>
<feature type="region of interest" description="Disordered" evidence="1">
    <location>
        <begin position="2282"/>
        <end position="2313"/>
    </location>
</feature>
<dbReference type="Proteomes" id="UP000504628">
    <property type="component" value="Chromosome 1"/>
</dbReference>
<dbReference type="InParanoid" id="A0A7E6DEX1"/>
<gene>
    <name evidence="3" type="primary">LOC118499675</name>
</gene>
<reference evidence="3" key="1">
    <citation type="submission" date="2025-08" db="UniProtKB">
        <authorList>
            <consortium name="RefSeq"/>
        </authorList>
    </citation>
    <scope>IDENTIFICATION</scope>
    <source>
        <tissue evidence="3">Muscle</tissue>
    </source>
</reference>
<sequence>MKILVLTTTILNSVAFFPRDTKAAQRVEPFFPPTGRSKPFFAPNTAAHIQSTKNENASVDDSTIAISNANNLLRTYTTTREEEAEPAIISFIGTTTLMRESSTKKTDATAILENYTALLDVPDLENQNTINATYRERYGKTASNITDLSQKDNSIVINATNRKNDHRTTVNTQIPSISSAKNDFESIPIWSTYKTDTKSIMIATDIDEATSNINPINTISNINRINPVLNYRMYKENSNLIGNSDDTKTMLDVGKNMHVGDLITFNTNGISSIKDRANPNPIEPLPDTNINFKITSPSKDNPTIKGRHTVRIENIKMPNNNYIAKATRSKVDDLITKRHSNIPANAYVKTDRNNFKSVNTDKIEFVIPWVQKITNMDQDDEVGGEVIFIHPDTSMKEIGRKVYSLYPDVDYAQTARNKIILSDISDMFNPFFKYKVKLISLSINNDHAYGGAGPNPKTDFPMHKVYTLLSAAEPPALMPNAQNNQAQKPLLIKDPLSGAWISDSVTENPHVINDTIIQKQKINKGSEDTLNHPLESTFLTANFTSPSDVYNVTASASKQTTNTTNSSDLVIDKATMPEGRHTVTTASLSARTAGIHTPRKGFGSLMDKKMSGEEESTPYVEVKSSVGDDAVFQVKEDLLPAHNFKYFESGDSGFERNGFVAVDTTKSLSQLNSIIPIAEVTISERDLTNSGEDFFDILYDFTNPENGKTHFKTMATDSLSNSVAVKENMAAESTEFLPPHNSIFQTGRVDHHILPNAYYNVIIDNPPTITKENQNLAQSIMKHKLSLPTLGNAHLINYRDGHQTPFAVTSSNNKRLTSDDKMDGAEIANTPLGISYTPVANDIYYADQNTEVITDLALTASTSPVKKGLLTMNKVSTFSYKPNKPGDDFTISKDLDVSRDNGTVLIVDPSIFTKSIAPSQATSPVKKTSLADIIIPKTFYIKSTPVTLTVPVTTAPQGYIDTMFYIPQYESENTFKEDITLNYEADPPNNIDIMAEEEDILTEENVRDHIYVTPIAGDNVPEGNNLAAKHCSLNSDVYNSIGFKGTTKSIAGQLDFEDPASSYMTEISKSPFEKSIPEFQEKVVVRNSNSGAEHVAFFGDIYPKMKENVPKGYTFPPKRRHNFKIPMKDNIKSALETTMLLDKGTSSKKYSSYIDEQTHPGTEKDQVATGSITNSHMIIIPVTFSTPVFSEDINVGNYYSAPETSPPLSLRYANTLRDDFFILRPVATLAKENNLDGMDLITIEPDKSDSEYISNKHTFELEKEENNSIKKPVQSTHGPNRFLSYIPSPKGETSKSLLYRLTQPEFKTKEKYQTIILKEENSDSDIFATSFKDYTKNFNTRHLKTLVPSLIDEDEMLSPEFQEKTSAGKSTLSEDDVIIILPEVSDLGNKKSNYFPVPHTETIIMEESRTSNDVPTDYGVMASPIKSQGHFYRKGISSNVYNTAPVGLADSITSEDSKVNENKMGFSEVMPSDDHINPLPQDIASQVKNIPYVSEITKGVIKTTSVASLNPVKANKMRTNATTISHSVSALDSKESNENGESIMPAVDGILSNKLNSLLIPNQKIPRTAVVFSKIDGSLSDKLVSLQESEPLGEDSVIIDQNRGVTKEHSDPQFFSMISSVPLDVTTLLENSTNVVTGMPTTENVGINNKSDIMAFVPNISLQPIIYKNEQINNTSDHVVNKAVTNPSAKEVTTSETEANAFLKKNTGVVEDESHTSEAKIPVNLRDINSMDINLFTLKPDVAYVEQKAPGTLKQIFYPDSTVSTTKPTKARTMSSFSLDNDNLKRSTTNSYNNNLYHLPLKPTPPPTDFVADFIKITHSELNPALNMRESNKKLTDESIISNSIILLPDKEIISPNNIIFLDDIRNIANEKRYVDSTEKDKVTQYEDFSVDSDVVFPARENNPNNINLSTAGLDSSTVKYVTEESTFNVEEEGKSPTTEVPAFIQGLHRFESPFSTAHVTGSLLNENPVGFKTKQKYQILISRKETPYSYEDDPFLKDYTAKFMNKSPGTRTHSLTYENKKMSPRFPSDLALEGGTLYGNDIITIFPESKWIEQINAPELDSKETVGESRSFPDEITDLTLSETPIISKDQLNRRYVTFTFLYDQRKPTISLKSEHNQDKTLKAENYHLQDVTTPLVTFNVNLDNEFHFVEEDSETTKNKPLTSSAMKTAPTMAGTPVLPIQNNYEVSNSMQPDKNNVRSREFQFPLTTENDILMPEVLTEDSILKSNNPLTDSSKSVLGVLETVTEYLDLIDGTDISGNQGIQIQTDLQPHSLDSIISPIDSTTFTSSSTDDEADSTPTMERDTANSKVKTDAQPLSTIMKILSSRQRRPFPSEIKKIAKLSAEEEPPAKFNSGPIINSTALVPTLEKTLVSTPDSSALSKSNNSKGEEHSISGAGNFALGDSRMLKDDSFIDKFNISTKIQAPPNLKIIHSADSSMTLGKTIKLKDENSTSFDEDTGTAGLLHNAPTGIYELLWKLSISPNFTTSLSSSKYSELDPVVKMKKNTTTKTNNSVPFQERYIPSPKHITSPSNNSLTKDMLNTILKRRFVHRYFVGKDIIPEYEVLSITENISDISLDSENIPNDDYIISTALDNRGLEYVANEYVFEQQEEKNNSITKTPTLSYDPKIVGSCPLYSSADTSEYAFQDAPVENKIKEILRTLISRKELANSELDAIVPKSSTDNLNSKSFKSIIYPLTHSSDNFYNIFHETTLKEDSLREDDTIIILPEDKRMEYILVPDSEIIVTMVKEKMFPNEPTDPTVITSPLKNKNQFYRKVTSSIFNINAQDEAENILLSKVDNVKDRNHMAETQHSWDSIIPLADLSAIPDGKFPFINENTEIINNRASTSSLPVNTVHTVNDITTLSTESRYEEGDSMLPEDNNKSRGFLALPIPEKPMFIPNALSTNLEISDPAAKNFLANSSVLWPNMFKSIIEYPSSINGGDNPIKNKTDLKHYSLTSTKLPTGSITFSDDLTNSEFDSLPLVNRETPDFSKTDTGEIYSEFQRTVMKAFFPTKVSQHRVYEERKNANFSDQDLDTKFDLSHIIDATILSSVTEKILPSVTKPSTLSKSDTNVEEVHISKAGNFFPKDASSLKDNSFTVEFGATLTEPQAPLNIEEIFSGESTLSLPKASRYNDQSSSLEVTRGEGIIANTPTGTYGLPPWKSTLLPSDFAVFRHSSKYFELDPVTKVKKDTTTKTDNIIPTEERNTLPDKVTILPTIIISTEDMKNPIDTINNNKFGYNTFIKEDIPTEEVPFIENISEEAYNTLLAGENISNNEDIITIMPIDNALDDVEDNSVFELIKEENVPLIRKITLTDSNVFESHAPYASVATLEHLLQGSPIDIQTTKNHRSLIPKEGNHNSDTDATLLKRSTINFSIKAPRSEIYPLTDSSWMFLPEFLDEADIENSFLTGDNIVTTIPKGKRLNYPFIRDPELITRMGKGSIFTTDPTDPAVMISPIEYEDQFNRRDISPAFYNSAVPDEAKITLSARFDAMKHKPSVANMLHSQNIIPLAEFNVIPDDLLFINQNTEENNIASIFSSLMNKAASTMGDSIVLSTEGSYEGGDSMLPGEDNVKSRQFLSLLTSAMPIPNSLTENPETLGLMTDNFLSESLITMPEVLERATEYGDVPERQIITQADIHFYPSTWNIPPTGLTFSEGITDGEVDSFFFMSRDIPDNYKTKTDKMHSKSQRRIIKAFSPREDSQNNIYKTRKITNIFNQDPAAKLELSHFTNASVSIPAIEKILSSATEFSPLSKDDNNMNDYFTRKFGATSFKPQTPPNLAEIFLADSTLTLPKTSRPASPDEVTNTEGSITSTPTGLYGRQWRSIFPPPDFTQSMGTSKYSELVPVTIMGKDTTKEIDYNISPEEIIILSDEVSLSPIIISPDKGMASTFKGNIHKHKDLRERKRADEYDEIIYFTEGTSESAGDNSAGKIIPVYVDPIIVMSDDSGSEQVSDKYGFELENRANNSL</sequence>
<evidence type="ECO:0000256" key="1">
    <source>
        <dbReference type="SAM" id="MobiDB-lite"/>
    </source>
</evidence>
<dbReference type="RefSeq" id="XP_035877547.1">
    <property type="nucleotide sequence ID" value="XM_036021654.1"/>
</dbReference>
<feature type="compositionally biased region" description="Basic and acidic residues" evidence="1">
    <location>
        <begin position="2302"/>
        <end position="2313"/>
    </location>
</feature>
<name>A0A7E6DEX1_9CHIR</name>
<feature type="region of interest" description="Disordered" evidence="1">
    <location>
        <begin position="2153"/>
        <end position="2179"/>
    </location>
</feature>
<protein>
    <submittedName>
        <fullName evidence="3">Uncharacterized protein LOC118499675 isoform X1</fullName>
    </submittedName>
</protein>
<evidence type="ECO:0000313" key="3">
    <source>
        <dbReference type="RefSeq" id="XP_035877547.1"/>
    </source>
</evidence>
<dbReference type="OrthoDB" id="10445421at2759"/>
<evidence type="ECO:0000313" key="2">
    <source>
        <dbReference type="Proteomes" id="UP000504628"/>
    </source>
</evidence>
<keyword evidence="2" id="KW-1185">Reference proteome</keyword>
<accession>A0A7E6DEX1</accession>
<proteinExistence type="predicted"/>
<feature type="region of interest" description="Disordered" evidence="1">
    <location>
        <begin position="3795"/>
        <end position="3815"/>
    </location>
</feature>
<dbReference type="KEGG" id="pdic:118499675"/>
<feature type="compositionally biased region" description="Polar residues" evidence="1">
    <location>
        <begin position="2374"/>
        <end position="2387"/>
    </location>
</feature>
<dbReference type="GeneID" id="118499675"/>